<keyword evidence="1" id="KW-0472">Membrane</keyword>
<organism evidence="2 3">
    <name type="scientific">Streptococcus ovuberis</name>
    <dbReference type="NCBI Taxonomy" id="1936207"/>
    <lineage>
        <taxon>Bacteria</taxon>
        <taxon>Bacillati</taxon>
        <taxon>Bacillota</taxon>
        <taxon>Bacilli</taxon>
        <taxon>Lactobacillales</taxon>
        <taxon>Streptococcaceae</taxon>
        <taxon>Streptococcus</taxon>
    </lineage>
</organism>
<gene>
    <name evidence="2" type="ORF">HF992_07270</name>
</gene>
<dbReference type="Proteomes" id="UP000522720">
    <property type="component" value="Unassembled WGS sequence"/>
</dbReference>
<feature type="transmembrane region" description="Helical" evidence="1">
    <location>
        <begin position="18"/>
        <end position="37"/>
    </location>
</feature>
<feature type="transmembrane region" description="Helical" evidence="1">
    <location>
        <begin position="101"/>
        <end position="124"/>
    </location>
</feature>
<keyword evidence="1" id="KW-0812">Transmembrane</keyword>
<feature type="transmembrane region" description="Helical" evidence="1">
    <location>
        <begin position="165"/>
        <end position="184"/>
    </location>
</feature>
<evidence type="ECO:0000313" key="2">
    <source>
        <dbReference type="EMBL" id="NKZ20636.1"/>
    </source>
</evidence>
<dbReference type="Pfam" id="PF12730">
    <property type="entry name" value="ABC2_membrane_4"/>
    <property type="match status" value="1"/>
</dbReference>
<keyword evidence="1" id="KW-1133">Transmembrane helix</keyword>
<proteinExistence type="predicted"/>
<comment type="caution">
    <text evidence="2">The sequence shown here is derived from an EMBL/GenBank/DDBJ whole genome shotgun (WGS) entry which is preliminary data.</text>
</comment>
<keyword evidence="3" id="KW-1185">Reference proteome</keyword>
<protein>
    <submittedName>
        <fullName evidence="2">ABC transporter permease subunit</fullName>
    </submittedName>
</protein>
<feature type="transmembrane region" description="Helical" evidence="1">
    <location>
        <begin position="57"/>
        <end position="75"/>
    </location>
</feature>
<sequence>MIRAIQIELLKSKRTKSFFIVSILMVIATIWNILTFSAAIKHPELKVTGTLFSNQNVNLFILPIAVSIFASRIVGNEHAGQTFKLQVANGQQMLTIFNHKFLFMMLLFSVLSILEVGVISFFGIQAGISIPFTTVSVQIIGQLLAIFSLICLYLTFAMIIEKQGILLALGLLGGFISIVLNPGSDSFVSLLNPLTGSGSLAPYKYQFIKKGLSEYIFDNQIFMKMIIYVVQCFILYGLARIILRRKGN</sequence>
<evidence type="ECO:0000313" key="3">
    <source>
        <dbReference type="Proteomes" id="UP000522720"/>
    </source>
</evidence>
<reference evidence="2 3" key="1">
    <citation type="submission" date="2020-04" db="EMBL/GenBank/DDBJ databases">
        <title>MicrobeNet Type strains.</title>
        <authorList>
            <person name="Nicholson A.C."/>
        </authorList>
    </citation>
    <scope>NUCLEOTIDE SEQUENCE [LARGE SCALE GENOMIC DNA]</scope>
    <source>
        <strain evidence="2 3">CCUG 69612</strain>
    </source>
</reference>
<accession>A0A7X6N085</accession>
<feature type="transmembrane region" description="Helical" evidence="1">
    <location>
        <begin position="221"/>
        <end position="243"/>
    </location>
</feature>
<feature type="transmembrane region" description="Helical" evidence="1">
    <location>
        <begin position="130"/>
        <end position="153"/>
    </location>
</feature>
<dbReference type="EMBL" id="JAAXPR010000012">
    <property type="protein sequence ID" value="NKZ20636.1"/>
    <property type="molecule type" value="Genomic_DNA"/>
</dbReference>
<dbReference type="RefSeq" id="WP_168549386.1">
    <property type="nucleotide sequence ID" value="NZ_JAAXPR010000012.1"/>
</dbReference>
<evidence type="ECO:0000256" key="1">
    <source>
        <dbReference type="SAM" id="Phobius"/>
    </source>
</evidence>
<name>A0A7X6N085_9STRE</name>
<dbReference type="AlphaFoldDB" id="A0A7X6N085"/>